<dbReference type="EMBL" id="BRYB01000710">
    <property type="protein sequence ID" value="GMI35887.1"/>
    <property type="molecule type" value="Genomic_DNA"/>
</dbReference>
<sequence>YVPSKVDLGAAASTKRPTSVVLIRTPKAGFDAADLYEEVRKAVGEEAE</sequence>
<evidence type="ECO:0000313" key="2">
    <source>
        <dbReference type="Proteomes" id="UP001165060"/>
    </source>
</evidence>
<dbReference type="SUPFAM" id="SSF55315">
    <property type="entry name" value="L30e-like"/>
    <property type="match status" value="1"/>
</dbReference>
<dbReference type="Proteomes" id="UP001165060">
    <property type="component" value="Unassembled WGS sequence"/>
</dbReference>
<keyword evidence="2" id="KW-1185">Reference proteome</keyword>
<protein>
    <submittedName>
        <fullName evidence="1">Uncharacterized protein</fullName>
    </submittedName>
</protein>
<accession>A0ABQ6MYR6</accession>
<gene>
    <name evidence="1" type="ORF">TeGR_g13358</name>
</gene>
<dbReference type="Gene3D" id="3.30.1330.30">
    <property type="match status" value="1"/>
</dbReference>
<name>A0ABQ6MYR6_9STRA</name>
<evidence type="ECO:0000313" key="1">
    <source>
        <dbReference type="EMBL" id="GMI35887.1"/>
    </source>
</evidence>
<feature type="non-terminal residue" evidence="1">
    <location>
        <position position="1"/>
    </location>
</feature>
<comment type="caution">
    <text evidence="1">The sequence shown here is derived from an EMBL/GenBank/DDBJ whole genome shotgun (WGS) entry which is preliminary data.</text>
</comment>
<reference evidence="1 2" key="1">
    <citation type="journal article" date="2023" name="Commun. Biol.">
        <title>Genome analysis of Parmales, the sister group of diatoms, reveals the evolutionary specialization of diatoms from phago-mixotrophs to photoautotrophs.</title>
        <authorList>
            <person name="Ban H."/>
            <person name="Sato S."/>
            <person name="Yoshikawa S."/>
            <person name="Yamada K."/>
            <person name="Nakamura Y."/>
            <person name="Ichinomiya M."/>
            <person name="Sato N."/>
            <person name="Blanc-Mathieu R."/>
            <person name="Endo H."/>
            <person name="Kuwata A."/>
            <person name="Ogata H."/>
        </authorList>
    </citation>
    <scope>NUCLEOTIDE SEQUENCE [LARGE SCALE GENOMIC DNA]</scope>
</reference>
<dbReference type="InterPro" id="IPR029064">
    <property type="entry name" value="Ribosomal_eL30-like_sf"/>
</dbReference>
<organism evidence="1 2">
    <name type="scientific">Tetraparma gracilis</name>
    <dbReference type="NCBI Taxonomy" id="2962635"/>
    <lineage>
        <taxon>Eukaryota</taxon>
        <taxon>Sar</taxon>
        <taxon>Stramenopiles</taxon>
        <taxon>Ochrophyta</taxon>
        <taxon>Bolidophyceae</taxon>
        <taxon>Parmales</taxon>
        <taxon>Triparmaceae</taxon>
        <taxon>Tetraparma</taxon>
    </lineage>
</organism>
<proteinExistence type="predicted"/>